<keyword evidence="3" id="KW-0238">DNA-binding</keyword>
<evidence type="ECO:0000313" key="10">
    <source>
        <dbReference type="Proteomes" id="UP000019116"/>
    </source>
</evidence>
<dbReference type="Gramene" id="TraesSTA3A03G01326570.1">
    <property type="protein sequence ID" value="TraesSTA3A03G01326570.1"/>
    <property type="gene ID" value="TraesSTA3A03G01326570"/>
</dbReference>
<reference evidence="9" key="2">
    <citation type="submission" date="2018-10" db="UniProtKB">
        <authorList>
            <consortium name="EnsemblPlants"/>
        </authorList>
    </citation>
    <scope>IDENTIFICATION</scope>
</reference>
<protein>
    <recommendedName>
        <fullName evidence="11">MADS-box transcription factor</fullName>
    </recommendedName>
</protein>
<dbReference type="Gramene" id="TraesLDM3A03G01337810.1">
    <property type="protein sequence ID" value="TraesLDM3A03G01337810.1"/>
    <property type="gene ID" value="TraesLDM3A03G01337810"/>
</dbReference>
<evidence type="ECO:0000259" key="7">
    <source>
        <dbReference type="PROSITE" id="PS50066"/>
    </source>
</evidence>
<dbReference type="SMART" id="SM00432">
    <property type="entry name" value="MADS"/>
    <property type="match status" value="1"/>
</dbReference>
<dbReference type="Gramene" id="TraesJUL3A03G01346780.1">
    <property type="protein sequence ID" value="TraesJUL3A03G01346780.1"/>
    <property type="gene ID" value="TraesJUL3A03G01346780"/>
</dbReference>
<dbReference type="PROSITE" id="PS51297">
    <property type="entry name" value="K_BOX"/>
    <property type="match status" value="1"/>
</dbReference>
<evidence type="ECO:0000313" key="9">
    <source>
        <dbReference type="EnsemblPlants" id="TraesCS3A02G090900.1"/>
    </source>
</evidence>
<dbReference type="Gramene" id="TraesSYM3A03G01356450.1">
    <property type="protein sequence ID" value="TraesSYM3A03G01356450.1"/>
    <property type="gene ID" value="TraesSYM3A03G01356450"/>
</dbReference>
<organism evidence="9">
    <name type="scientific">Triticum aestivum</name>
    <name type="common">Wheat</name>
    <dbReference type="NCBI Taxonomy" id="4565"/>
    <lineage>
        <taxon>Eukaryota</taxon>
        <taxon>Viridiplantae</taxon>
        <taxon>Streptophyta</taxon>
        <taxon>Embryophyta</taxon>
        <taxon>Tracheophyta</taxon>
        <taxon>Spermatophyta</taxon>
        <taxon>Magnoliopsida</taxon>
        <taxon>Liliopsida</taxon>
        <taxon>Poales</taxon>
        <taxon>Poaceae</taxon>
        <taxon>BOP clade</taxon>
        <taxon>Pooideae</taxon>
        <taxon>Triticodae</taxon>
        <taxon>Triticeae</taxon>
        <taxon>Triticinae</taxon>
        <taxon>Triticum</taxon>
    </lineage>
</organism>
<dbReference type="Gramene" id="TraesCS3A03G0200300.1">
    <property type="protein sequence ID" value="TraesCS3A03G0200300.1.CDS"/>
    <property type="gene ID" value="TraesCS3A03G0200300"/>
</dbReference>
<dbReference type="OMA" id="MMGEEGQ"/>
<dbReference type="Gramene" id="TraesKAR3A01G0039320.1">
    <property type="protein sequence ID" value="cds.TraesKAR3A01G0039320.1"/>
    <property type="gene ID" value="TraesKAR3A01G0039320"/>
</dbReference>
<dbReference type="GO" id="GO:0000981">
    <property type="term" value="F:DNA-binding transcription factor activity, RNA polymerase II-specific"/>
    <property type="evidence" value="ECO:0000318"/>
    <property type="project" value="GO_Central"/>
</dbReference>
<feature type="domain" description="MADS-box" evidence="7">
    <location>
        <begin position="1"/>
        <end position="63"/>
    </location>
</feature>
<evidence type="ECO:0000256" key="5">
    <source>
        <dbReference type="ARBA" id="ARBA00023242"/>
    </source>
</evidence>
<dbReference type="GO" id="GO:0005634">
    <property type="term" value="C:nucleus"/>
    <property type="evidence" value="ECO:0007669"/>
    <property type="project" value="UniProtKB-SubCell"/>
</dbReference>
<dbReference type="SUPFAM" id="SSF55455">
    <property type="entry name" value="SRF-like"/>
    <property type="match status" value="1"/>
</dbReference>
<dbReference type="Gramene" id="TraesJAG3A03G01344520.1">
    <property type="protein sequence ID" value="TraesJAG3A03G01344520.1"/>
    <property type="gene ID" value="TraesJAG3A03G01344520"/>
</dbReference>
<comment type="subcellular location">
    <subcellularLocation>
        <location evidence="1">Nucleus</location>
    </subcellularLocation>
</comment>
<dbReference type="Gramene" id="TraesCS3A02G090900.1">
    <property type="protein sequence ID" value="TraesCS3A02G090900.1"/>
    <property type="gene ID" value="TraesCS3A02G090900"/>
</dbReference>
<evidence type="ECO:0000256" key="1">
    <source>
        <dbReference type="ARBA" id="ARBA00004123"/>
    </source>
</evidence>
<dbReference type="Gramene" id="TraesPARA_EIv1.0_0789110.2">
    <property type="protein sequence ID" value="TraesPARA_EIv1.0_0789110.2.CDS"/>
    <property type="gene ID" value="TraesPARA_EIv1.0_0789110"/>
</dbReference>
<dbReference type="InterPro" id="IPR002487">
    <property type="entry name" value="TF_Kbox"/>
</dbReference>
<keyword evidence="2" id="KW-0805">Transcription regulation</keyword>
<dbReference type="PROSITE" id="PS50066">
    <property type="entry name" value="MADS_BOX_2"/>
    <property type="match status" value="1"/>
</dbReference>
<evidence type="ECO:0000256" key="4">
    <source>
        <dbReference type="ARBA" id="ARBA00023163"/>
    </source>
</evidence>
<dbReference type="GO" id="GO:0046983">
    <property type="term" value="F:protein dimerization activity"/>
    <property type="evidence" value="ECO:0007669"/>
    <property type="project" value="InterPro"/>
</dbReference>
<evidence type="ECO:0000256" key="3">
    <source>
        <dbReference type="ARBA" id="ARBA00023125"/>
    </source>
</evidence>
<dbReference type="PANTHER" id="PTHR48019">
    <property type="entry name" value="SERUM RESPONSE FACTOR HOMOLOG"/>
    <property type="match status" value="1"/>
</dbReference>
<gene>
    <name evidence="9" type="primary">LOC123057882</name>
</gene>
<keyword evidence="6" id="KW-0175">Coiled coil</keyword>
<evidence type="ECO:0000259" key="8">
    <source>
        <dbReference type="PROSITE" id="PS51297"/>
    </source>
</evidence>
<name>A0A3B6EEY9_WHEAT</name>
<evidence type="ECO:0008006" key="11">
    <source>
        <dbReference type="Google" id="ProtNLM"/>
    </source>
</evidence>
<dbReference type="GeneID" id="123057882"/>
<evidence type="ECO:0000256" key="6">
    <source>
        <dbReference type="SAM" id="Coils"/>
    </source>
</evidence>
<dbReference type="Pfam" id="PF01486">
    <property type="entry name" value="K-box"/>
    <property type="match status" value="1"/>
</dbReference>
<dbReference type="Gramene" id="TraesMAC3A03G01333590.1">
    <property type="protein sequence ID" value="TraesMAC3A03G01333590.1"/>
    <property type="gene ID" value="TraesMAC3A03G01333590"/>
</dbReference>
<feature type="coiled-coil region" evidence="6">
    <location>
        <begin position="100"/>
        <end position="151"/>
    </location>
</feature>
<dbReference type="SMR" id="A0A3B6EEY9"/>
<keyword evidence="10" id="KW-1185">Reference proteome</keyword>
<dbReference type="Gramene" id="TraesROB_scaffold_109189_01G000200.1">
    <property type="protein sequence ID" value="TraesROB_scaffold_109189_01G000200.1"/>
    <property type="gene ID" value="TraesROB_scaffold_109189_01G000200"/>
</dbReference>
<accession>A0A3B6EEY9</accession>
<dbReference type="Proteomes" id="UP000019116">
    <property type="component" value="Chromosome 3A"/>
</dbReference>
<dbReference type="Gramene" id="TraesCLE_scaffold_085741_01G000100.1">
    <property type="protein sequence ID" value="TraesCLE_scaffold_085741_01G000100.1"/>
    <property type="gene ID" value="TraesCLE_scaffold_085741_01G000100"/>
</dbReference>
<proteinExistence type="predicted"/>
<dbReference type="InterPro" id="IPR002100">
    <property type="entry name" value="TF_MADSbox"/>
</dbReference>
<dbReference type="GO" id="GO:0006357">
    <property type="term" value="P:regulation of transcription by RNA polymerase II"/>
    <property type="evidence" value="ECO:0000318"/>
    <property type="project" value="GO_Central"/>
</dbReference>
<dbReference type="Pfam" id="PF00319">
    <property type="entry name" value="SRF-TF"/>
    <property type="match status" value="1"/>
</dbReference>
<dbReference type="Gramene" id="TraesNOR3A03G01355240.1">
    <property type="protein sequence ID" value="TraesNOR3A03G01355240.1"/>
    <property type="gene ID" value="TraesNOR3A03G01355240"/>
</dbReference>
<reference evidence="9" key="1">
    <citation type="submission" date="2018-08" db="EMBL/GenBank/DDBJ databases">
        <authorList>
            <person name="Rossello M."/>
        </authorList>
    </citation>
    <scope>NUCLEOTIDE SEQUENCE [LARGE SCALE GENOMIC DNA]</scope>
    <source>
        <strain evidence="9">cv. Chinese Spring</strain>
    </source>
</reference>
<dbReference type="OrthoDB" id="673013at2759"/>
<dbReference type="InterPro" id="IPR050142">
    <property type="entry name" value="MADS-box/MEF2_TF"/>
</dbReference>
<dbReference type="Gramene" id="TraesARI3A03G01355210.1">
    <property type="protein sequence ID" value="TraesARI3A03G01355210.1"/>
    <property type="gene ID" value="TraesARI3A03G01355210"/>
</dbReference>
<evidence type="ECO:0000256" key="2">
    <source>
        <dbReference type="ARBA" id="ARBA00023015"/>
    </source>
</evidence>
<dbReference type="AlphaFoldDB" id="A0A3B6EEY9"/>
<dbReference type="STRING" id="4565.A0A3B6EEY9"/>
<dbReference type="InterPro" id="IPR036879">
    <property type="entry name" value="TF_MADSbox_sf"/>
</dbReference>
<dbReference type="Gramene" id="TraesPARA_EIv1.0_0789110.1">
    <property type="protein sequence ID" value="TraesPARA_EIv1.0_0789110.1.CDS"/>
    <property type="gene ID" value="TraesPARA_EIv1.0_0789110"/>
</dbReference>
<dbReference type="Gramene" id="TraesWEE_scaffold_085832_01G000100.1">
    <property type="protein sequence ID" value="TraesWEE_scaffold_085832_01G000100.1"/>
    <property type="gene ID" value="TraesWEE_scaffold_085832_01G000100"/>
</dbReference>
<dbReference type="Gene3D" id="3.40.1810.10">
    <property type="entry name" value="Transcription factor, MADS-box"/>
    <property type="match status" value="1"/>
</dbReference>
<dbReference type="Gramene" id="TraesLAC3A03G01279250.1">
    <property type="protein sequence ID" value="TraesLAC3A03G01279250.1"/>
    <property type="gene ID" value="TraesLAC3A03G01279250"/>
</dbReference>
<dbReference type="Gramene" id="TraesCAD_scaffold_094187_01G000200.1">
    <property type="protein sequence ID" value="TraesCAD_scaffold_094187_01G000200.1"/>
    <property type="gene ID" value="TraesCAD_scaffold_094187_01G000200"/>
</dbReference>
<dbReference type="RefSeq" id="XP_044336692.1">
    <property type="nucleotide sequence ID" value="XM_044480757.1"/>
</dbReference>
<keyword evidence="5" id="KW-0539">Nucleus</keyword>
<dbReference type="PRINTS" id="PR00404">
    <property type="entry name" value="MADSDOMAIN"/>
</dbReference>
<sequence length="227" mass="25941">MGRGRTEMKRIHNDVSRRATFGKRRRGLLKKAGELAVLCGVDLGLLVFDDGGAGKLFDYCSPSTSWSELIERYESITNHKFQFQFQFQGIDHDDDDQQPLADLRRERDRLEASVRRQTGEDLPFAATAAELDDLEQRLECVLGEVREMKDKLLEQQLAESYHKVHILEDQNSYLRRMMGEEGQQRAAVEASSVAPKLPAMAFGGSFPEVEEEELTTLRLWPRQLPDV</sequence>
<dbReference type="GO" id="GO:0000978">
    <property type="term" value="F:RNA polymerase II cis-regulatory region sequence-specific DNA binding"/>
    <property type="evidence" value="ECO:0000318"/>
    <property type="project" value="GO_Central"/>
</dbReference>
<feature type="domain" description="K-box" evidence="8">
    <location>
        <begin position="93"/>
        <end position="184"/>
    </location>
</feature>
<dbReference type="EnsemblPlants" id="TraesCS3A02G090900.1">
    <property type="protein sequence ID" value="TraesCS3A02G090900.1"/>
    <property type="gene ID" value="TraesCS3A02G090900"/>
</dbReference>
<keyword evidence="4" id="KW-0804">Transcription</keyword>